<dbReference type="Gene3D" id="1.10.443.10">
    <property type="entry name" value="Intergrase catalytic core"/>
    <property type="match status" value="1"/>
</dbReference>
<keyword evidence="1" id="KW-0233">DNA recombination</keyword>
<dbReference type="InterPro" id="IPR050090">
    <property type="entry name" value="Tyrosine_recombinase_XerCD"/>
</dbReference>
<dbReference type="GO" id="GO:0015074">
    <property type="term" value="P:DNA integration"/>
    <property type="evidence" value="ECO:0007669"/>
    <property type="project" value="InterPro"/>
</dbReference>
<organism evidence="3 4">
    <name type="scientific">Blastococcus mobilis</name>
    <dbReference type="NCBI Taxonomy" id="1938746"/>
    <lineage>
        <taxon>Bacteria</taxon>
        <taxon>Bacillati</taxon>
        <taxon>Actinomycetota</taxon>
        <taxon>Actinomycetes</taxon>
        <taxon>Geodermatophilales</taxon>
        <taxon>Geodermatophilaceae</taxon>
        <taxon>Blastococcus</taxon>
    </lineage>
</organism>
<dbReference type="PANTHER" id="PTHR30349:SF64">
    <property type="entry name" value="PROPHAGE INTEGRASE INTD-RELATED"/>
    <property type="match status" value="1"/>
</dbReference>
<dbReference type="Pfam" id="PF00589">
    <property type="entry name" value="Phage_integrase"/>
    <property type="match status" value="1"/>
</dbReference>
<protein>
    <submittedName>
        <fullName evidence="3">Phage integrase family protein</fullName>
    </submittedName>
</protein>
<feature type="domain" description="Tyr recombinase" evidence="2">
    <location>
        <begin position="1"/>
        <end position="93"/>
    </location>
</feature>
<dbReference type="GO" id="GO:0006310">
    <property type="term" value="P:DNA recombination"/>
    <property type="evidence" value="ECO:0007669"/>
    <property type="project" value="UniProtKB-KW"/>
</dbReference>
<proteinExistence type="predicted"/>
<dbReference type="InterPro" id="IPR011010">
    <property type="entry name" value="DNA_brk_join_enz"/>
</dbReference>
<dbReference type="EMBL" id="FZNO01000014">
    <property type="protein sequence ID" value="SNR59397.1"/>
    <property type="molecule type" value="Genomic_DNA"/>
</dbReference>
<dbReference type="AlphaFoldDB" id="A0A238XKD6"/>
<keyword evidence="4" id="KW-1185">Reference proteome</keyword>
<reference evidence="3 4" key="1">
    <citation type="submission" date="2017-06" db="EMBL/GenBank/DDBJ databases">
        <authorList>
            <person name="Kim H.J."/>
            <person name="Triplett B.A."/>
        </authorList>
    </citation>
    <scope>NUCLEOTIDE SEQUENCE [LARGE SCALE GENOMIC DNA]</scope>
    <source>
        <strain evidence="3 4">DSM 44272</strain>
    </source>
</reference>
<gene>
    <name evidence="3" type="ORF">SAMN06272737_11483</name>
</gene>
<dbReference type="InterPro" id="IPR013762">
    <property type="entry name" value="Integrase-like_cat_sf"/>
</dbReference>
<name>A0A238XKD6_9ACTN</name>
<evidence type="ECO:0000313" key="4">
    <source>
        <dbReference type="Proteomes" id="UP000198403"/>
    </source>
</evidence>
<dbReference type="SUPFAM" id="SSF56349">
    <property type="entry name" value="DNA breaking-rejoining enzymes"/>
    <property type="match status" value="1"/>
</dbReference>
<dbReference type="PROSITE" id="PS51898">
    <property type="entry name" value="TYR_RECOMBINASE"/>
    <property type="match status" value="1"/>
</dbReference>
<evidence type="ECO:0000313" key="3">
    <source>
        <dbReference type="EMBL" id="SNR59397.1"/>
    </source>
</evidence>
<dbReference type="InterPro" id="IPR002104">
    <property type="entry name" value="Integrase_catalytic"/>
</dbReference>
<evidence type="ECO:0000256" key="1">
    <source>
        <dbReference type="ARBA" id="ARBA00023172"/>
    </source>
</evidence>
<dbReference type="GO" id="GO:0003677">
    <property type="term" value="F:DNA binding"/>
    <property type="evidence" value="ECO:0007669"/>
    <property type="project" value="InterPro"/>
</dbReference>
<sequence length="126" mass="13040">MAGKAPSDFVFAAEKGGVLHLRNFRRKSFDPAVRAAGLDKLNPHALRHTAASLAIASGANVKVVQTMLGHQSATMTLDLYGHLLNDQLDEVADAMDAARAAEASARRPAATVAALPTGRSVGGPVA</sequence>
<dbReference type="Proteomes" id="UP000198403">
    <property type="component" value="Unassembled WGS sequence"/>
</dbReference>
<accession>A0A238XKD6</accession>
<evidence type="ECO:0000259" key="2">
    <source>
        <dbReference type="PROSITE" id="PS51898"/>
    </source>
</evidence>
<dbReference type="PANTHER" id="PTHR30349">
    <property type="entry name" value="PHAGE INTEGRASE-RELATED"/>
    <property type="match status" value="1"/>
</dbReference>